<evidence type="ECO:0000313" key="6">
    <source>
        <dbReference type="EMBL" id="CAF4302740.1"/>
    </source>
</evidence>
<dbReference type="InterPro" id="IPR019734">
    <property type="entry name" value="TPR_rpt"/>
</dbReference>
<dbReference type="Proteomes" id="UP000663862">
    <property type="component" value="Unassembled WGS sequence"/>
</dbReference>
<evidence type="ECO:0000313" key="4">
    <source>
        <dbReference type="EMBL" id="CAF3361418.1"/>
    </source>
</evidence>
<dbReference type="EMBL" id="CAJNYU010000461">
    <property type="protein sequence ID" value="CAF3361418.1"/>
    <property type="molecule type" value="Genomic_DNA"/>
</dbReference>
<reference evidence="5" key="1">
    <citation type="submission" date="2021-02" db="EMBL/GenBank/DDBJ databases">
        <authorList>
            <person name="Nowell W R."/>
        </authorList>
    </citation>
    <scope>NUCLEOTIDE SEQUENCE</scope>
</reference>
<dbReference type="PANTHER" id="PTHR45641:SF1">
    <property type="entry name" value="AAA+ ATPASE DOMAIN-CONTAINING PROTEIN"/>
    <property type="match status" value="1"/>
</dbReference>
<protein>
    <submittedName>
        <fullName evidence="5">Uncharacterized protein</fullName>
    </submittedName>
</protein>
<evidence type="ECO:0000256" key="3">
    <source>
        <dbReference type="PROSITE-ProRule" id="PRU00339"/>
    </source>
</evidence>
<evidence type="ECO:0000313" key="8">
    <source>
        <dbReference type="Proteomes" id="UP000663833"/>
    </source>
</evidence>
<dbReference type="EMBL" id="CAJOBO010000868">
    <property type="protein sequence ID" value="CAF4302740.1"/>
    <property type="molecule type" value="Genomic_DNA"/>
</dbReference>
<feature type="repeat" description="TPR" evidence="3">
    <location>
        <begin position="309"/>
        <end position="342"/>
    </location>
</feature>
<feature type="repeat" description="TPR" evidence="3">
    <location>
        <begin position="351"/>
        <end position="384"/>
    </location>
</feature>
<proteinExistence type="predicted"/>
<dbReference type="EMBL" id="CAJOBQ010001972">
    <property type="protein sequence ID" value="CAF4530264.1"/>
    <property type="molecule type" value="Genomic_DNA"/>
</dbReference>
<dbReference type="PROSITE" id="PS50293">
    <property type="entry name" value="TPR_REGION"/>
    <property type="match status" value="1"/>
</dbReference>
<dbReference type="SUPFAM" id="SSF56399">
    <property type="entry name" value="ADP-ribosylation"/>
    <property type="match status" value="1"/>
</dbReference>
<dbReference type="EMBL" id="CAJNYD010004959">
    <property type="protein sequence ID" value="CAF3652002.1"/>
    <property type="molecule type" value="Genomic_DNA"/>
</dbReference>
<dbReference type="Proteomes" id="UP000663851">
    <property type="component" value="Unassembled WGS sequence"/>
</dbReference>
<dbReference type="Pfam" id="PF13424">
    <property type="entry name" value="TPR_12"/>
    <property type="match status" value="1"/>
</dbReference>
<name>A0A818R6E1_9BILA</name>
<evidence type="ECO:0000313" key="7">
    <source>
        <dbReference type="EMBL" id="CAF4530264.1"/>
    </source>
</evidence>
<dbReference type="SUPFAM" id="SSF48452">
    <property type="entry name" value="TPR-like"/>
    <property type="match status" value="1"/>
</dbReference>
<keyword evidence="1" id="KW-0677">Repeat</keyword>
<keyword evidence="2 3" id="KW-0802">TPR repeat</keyword>
<dbReference type="AlphaFoldDB" id="A0A818R6E1"/>
<evidence type="ECO:0000256" key="2">
    <source>
        <dbReference type="ARBA" id="ARBA00022803"/>
    </source>
</evidence>
<accession>A0A818R6E1</accession>
<organism evidence="5 8">
    <name type="scientific">Rotaria socialis</name>
    <dbReference type="NCBI Taxonomy" id="392032"/>
    <lineage>
        <taxon>Eukaryota</taxon>
        <taxon>Metazoa</taxon>
        <taxon>Spiralia</taxon>
        <taxon>Gnathifera</taxon>
        <taxon>Rotifera</taxon>
        <taxon>Eurotatoria</taxon>
        <taxon>Bdelloidea</taxon>
        <taxon>Philodinida</taxon>
        <taxon>Philodinidae</taxon>
        <taxon>Rotaria</taxon>
    </lineage>
</organism>
<dbReference type="InterPro" id="IPR011990">
    <property type="entry name" value="TPR-like_helical_dom_sf"/>
</dbReference>
<comment type="caution">
    <text evidence="5">The sequence shown here is derived from an EMBL/GenBank/DDBJ whole genome shotgun (WGS) entry which is preliminary data.</text>
</comment>
<gene>
    <name evidence="4" type="ORF">FME351_LOCUS5455</name>
    <name evidence="6" type="ORF">HFQ381_LOCUS13658</name>
    <name evidence="5" type="ORF">LUA448_LOCUS33024</name>
    <name evidence="7" type="ORF">TSG867_LOCUS23220</name>
</gene>
<dbReference type="PROSITE" id="PS50005">
    <property type="entry name" value="TPR"/>
    <property type="match status" value="2"/>
</dbReference>
<dbReference type="Gene3D" id="1.25.40.10">
    <property type="entry name" value="Tetratricopeptide repeat domain"/>
    <property type="match status" value="1"/>
</dbReference>
<dbReference type="SMART" id="SM00028">
    <property type="entry name" value="TPR"/>
    <property type="match status" value="2"/>
</dbReference>
<dbReference type="PANTHER" id="PTHR45641">
    <property type="entry name" value="TETRATRICOPEPTIDE REPEAT PROTEIN (AFU_ORTHOLOGUE AFUA_6G03870)"/>
    <property type="match status" value="1"/>
</dbReference>
<evidence type="ECO:0000256" key="1">
    <source>
        <dbReference type="ARBA" id="ARBA00022737"/>
    </source>
</evidence>
<dbReference type="Proteomes" id="UP000663869">
    <property type="component" value="Unassembled WGS sequence"/>
</dbReference>
<dbReference type="Proteomes" id="UP000663833">
    <property type="component" value="Unassembled WGS sequence"/>
</dbReference>
<dbReference type="Gene3D" id="3.90.176.10">
    <property type="entry name" value="Toxin ADP-ribosyltransferase, Chain A, domain 1"/>
    <property type="match status" value="1"/>
</dbReference>
<evidence type="ECO:0000313" key="5">
    <source>
        <dbReference type="EMBL" id="CAF3652002.1"/>
    </source>
</evidence>
<sequence length="395" mass="45126">MVPISIIPPSSTSTTDLNQLDQSFMYTQLLKKNLLDMQYNDTAKHEFADYYRTHYAKSDNELKKLQKFEQQYDPSKVIWWYPKENFIYQLLNDALRTQNTEIIEASNCNPFHVYRGQGMSYLEFEKVKNNEGGLLSFNNFLSTSIFSTVSIAFAESALGNPDQVGILFQINIDPSISMTPFASLDNESYFNDEKEILFSMHTIFRIGDTEPIKDRLWTVNLTLTSDNDQELTQLTEYLRKNIEGSTSLYRICSLTTMMAEWQTAEVINKALFKTAPNDNVEQVTFLNTNLGQINFLKQKSLPSNHPSLATTYNNIASVHFSMAQYSKAQSSFEMAREIQQKSLPPNHPSLANTYNNIGLMHKSMGEYSQAKSLYEKALEIQQTSLPSNHPSLATT</sequence>